<reference evidence="2 3" key="1">
    <citation type="submission" date="2021-06" db="EMBL/GenBank/DDBJ databases">
        <authorList>
            <person name="Palmer J.M."/>
        </authorList>
    </citation>
    <scope>NUCLEOTIDE SEQUENCE [LARGE SCALE GENOMIC DNA]</scope>
    <source>
        <strain evidence="2 3">GA_2019</strain>
        <tissue evidence="2">Muscle</tissue>
    </source>
</reference>
<organism evidence="2 3">
    <name type="scientific">Goodea atripinnis</name>
    <dbReference type="NCBI Taxonomy" id="208336"/>
    <lineage>
        <taxon>Eukaryota</taxon>
        <taxon>Metazoa</taxon>
        <taxon>Chordata</taxon>
        <taxon>Craniata</taxon>
        <taxon>Vertebrata</taxon>
        <taxon>Euteleostomi</taxon>
        <taxon>Actinopterygii</taxon>
        <taxon>Neopterygii</taxon>
        <taxon>Teleostei</taxon>
        <taxon>Neoteleostei</taxon>
        <taxon>Acanthomorphata</taxon>
        <taxon>Ovalentaria</taxon>
        <taxon>Atherinomorphae</taxon>
        <taxon>Cyprinodontiformes</taxon>
        <taxon>Goodeidae</taxon>
        <taxon>Goodea</taxon>
    </lineage>
</organism>
<protein>
    <submittedName>
        <fullName evidence="2">Uncharacterized protein</fullName>
    </submittedName>
</protein>
<proteinExistence type="predicted"/>
<feature type="compositionally biased region" description="Pro residues" evidence="1">
    <location>
        <begin position="76"/>
        <end position="87"/>
    </location>
</feature>
<accession>A0ABV0P196</accession>
<evidence type="ECO:0000313" key="2">
    <source>
        <dbReference type="EMBL" id="MEQ2177439.1"/>
    </source>
</evidence>
<feature type="compositionally biased region" description="Polar residues" evidence="1">
    <location>
        <begin position="92"/>
        <end position="102"/>
    </location>
</feature>
<feature type="region of interest" description="Disordered" evidence="1">
    <location>
        <begin position="60"/>
        <end position="161"/>
    </location>
</feature>
<gene>
    <name evidence="2" type="ORF">GOODEAATRI_003563</name>
</gene>
<keyword evidence="3" id="KW-1185">Reference proteome</keyword>
<evidence type="ECO:0000313" key="3">
    <source>
        <dbReference type="Proteomes" id="UP001476798"/>
    </source>
</evidence>
<comment type="caution">
    <text evidence="2">The sequence shown here is derived from an EMBL/GenBank/DDBJ whole genome shotgun (WGS) entry which is preliminary data.</text>
</comment>
<evidence type="ECO:0000256" key="1">
    <source>
        <dbReference type="SAM" id="MobiDB-lite"/>
    </source>
</evidence>
<name>A0ABV0P196_9TELE</name>
<sequence length="221" mass="24007">MLVSFTYETRRVLSHVDSDASWVQPCLCCLAEFTEWSVLCPLQAATMALVQALPISAEPHTPSHIGRARRRHQSGPSPPINLPPPTLDPMGSVSSLVTTRPNPYQDHRSVVELGGRVRRPTPGSSCLGCESPRDPLLQNIPPPKKQSSTSSRGLEKESGNGNYTYINEDYVGDWNDNHVRPPSLESELEEAKEGLGINGNVGGPPPRLIPVSGKLEKVSVC</sequence>
<dbReference type="EMBL" id="JAHRIO010060110">
    <property type="protein sequence ID" value="MEQ2177439.1"/>
    <property type="molecule type" value="Genomic_DNA"/>
</dbReference>
<dbReference type="Proteomes" id="UP001476798">
    <property type="component" value="Unassembled WGS sequence"/>
</dbReference>